<organism evidence="1 2">
    <name type="scientific">Thelephora ganbajun</name>
    <name type="common">Ganba fungus</name>
    <dbReference type="NCBI Taxonomy" id="370292"/>
    <lineage>
        <taxon>Eukaryota</taxon>
        <taxon>Fungi</taxon>
        <taxon>Dikarya</taxon>
        <taxon>Basidiomycota</taxon>
        <taxon>Agaricomycotina</taxon>
        <taxon>Agaricomycetes</taxon>
        <taxon>Thelephorales</taxon>
        <taxon>Thelephoraceae</taxon>
        <taxon>Thelephora</taxon>
    </lineage>
</organism>
<reference evidence="1" key="1">
    <citation type="submission" date="2019-10" db="EMBL/GenBank/DDBJ databases">
        <authorList>
            <consortium name="DOE Joint Genome Institute"/>
            <person name="Kuo A."/>
            <person name="Miyauchi S."/>
            <person name="Kiss E."/>
            <person name="Drula E."/>
            <person name="Kohler A."/>
            <person name="Sanchez-Garcia M."/>
            <person name="Andreopoulos B."/>
            <person name="Barry K.W."/>
            <person name="Bonito G."/>
            <person name="Buee M."/>
            <person name="Carver A."/>
            <person name="Chen C."/>
            <person name="Cichocki N."/>
            <person name="Clum A."/>
            <person name="Culley D."/>
            <person name="Crous P.W."/>
            <person name="Fauchery L."/>
            <person name="Girlanda M."/>
            <person name="Hayes R."/>
            <person name="Keri Z."/>
            <person name="Labutti K."/>
            <person name="Lipzen A."/>
            <person name="Lombard V."/>
            <person name="Magnuson J."/>
            <person name="Maillard F."/>
            <person name="Morin E."/>
            <person name="Murat C."/>
            <person name="Nolan M."/>
            <person name="Ohm R."/>
            <person name="Pangilinan J."/>
            <person name="Pereira M."/>
            <person name="Perotto S."/>
            <person name="Peter M."/>
            <person name="Riley R."/>
            <person name="Sitrit Y."/>
            <person name="Stielow B."/>
            <person name="Szollosi G."/>
            <person name="Zifcakova L."/>
            <person name="Stursova M."/>
            <person name="Spatafora J.W."/>
            <person name="Tedersoo L."/>
            <person name="Vaario L.-M."/>
            <person name="Yamada A."/>
            <person name="Yan M."/>
            <person name="Wang P."/>
            <person name="Xu J."/>
            <person name="Bruns T."/>
            <person name="Baldrian P."/>
            <person name="Vilgalys R."/>
            <person name="Henrissat B."/>
            <person name="Grigoriev I.V."/>
            <person name="Hibbett D."/>
            <person name="Nagy L.G."/>
            <person name="Martin F.M."/>
        </authorList>
    </citation>
    <scope>NUCLEOTIDE SEQUENCE</scope>
    <source>
        <strain evidence="1">P2</strain>
    </source>
</reference>
<dbReference type="EMBL" id="MU118100">
    <property type="protein sequence ID" value="KAF9645204.1"/>
    <property type="molecule type" value="Genomic_DNA"/>
</dbReference>
<name>A0ACB6Z646_THEGA</name>
<sequence length="258" mass="25455">MPSPTPTVTILPPELALTSTSLIPPAFGEFVKAARSGELLCHYKSADGNGHGTHTAGTAVSGPYGVSKAAHVFAVKVLSDSGSGTTADVISGVNWVATTVATTHRPSVASMSLGGGFSSSLNTAVNNLVASGVTTAVAAGNSNADAANFSPASAASAVTVGASDINDAKASFSNFGSVLAIWGPGVNVISTWNDGGINTLSGTSMSTPHVSGFSSYLLGLDSTLTPAAVKSTIQSKALNGVLSGIPSGTINALLHNTP</sequence>
<dbReference type="Proteomes" id="UP000886501">
    <property type="component" value="Unassembled WGS sequence"/>
</dbReference>
<gene>
    <name evidence="1" type="ORF">BDM02DRAFT_3131263</name>
</gene>
<reference evidence="1" key="2">
    <citation type="journal article" date="2020" name="Nat. Commun.">
        <title>Large-scale genome sequencing of mycorrhizal fungi provides insights into the early evolution of symbiotic traits.</title>
        <authorList>
            <person name="Miyauchi S."/>
            <person name="Kiss E."/>
            <person name="Kuo A."/>
            <person name="Drula E."/>
            <person name="Kohler A."/>
            <person name="Sanchez-Garcia M."/>
            <person name="Morin E."/>
            <person name="Andreopoulos B."/>
            <person name="Barry K.W."/>
            <person name="Bonito G."/>
            <person name="Buee M."/>
            <person name="Carver A."/>
            <person name="Chen C."/>
            <person name="Cichocki N."/>
            <person name="Clum A."/>
            <person name="Culley D."/>
            <person name="Crous P.W."/>
            <person name="Fauchery L."/>
            <person name="Girlanda M."/>
            <person name="Hayes R.D."/>
            <person name="Keri Z."/>
            <person name="LaButti K."/>
            <person name="Lipzen A."/>
            <person name="Lombard V."/>
            <person name="Magnuson J."/>
            <person name="Maillard F."/>
            <person name="Murat C."/>
            <person name="Nolan M."/>
            <person name="Ohm R.A."/>
            <person name="Pangilinan J."/>
            <person name="Pereira M.F."/>
            <person name="Perotto S."/>
            <person name="Peter M."/>
            <person name="Pfister S."/>
            <person name="Riley R."/>
            <person name="Sitrit Y."/>
            <person name="Stielow J.B."/>
            <person name="Szollosi G."/>
            <person name="Zifcakova L."/>
            <person name="Stursova M."/>
            <person name="Spatafora J.W."/>
            <person name="Tedersoo L."/>
            <person name="Vaario L.M."/>
            <person name="Yamada A."/>
            <person name="Yan M."/>
            <person name="Wang P."/>
            <person name="Xu J."/>
            <person name="Bruns T."/>
            <person name="Baldrian P."/>
            <person name="Vilgalys R."/>
            <person name="Dunand C."/>
            <person name="Henrissat B."/>
            <person name="Grigoriev I.V."/>
            <person name="Hibbett D."/>
            <person name="Nagy L.G."/>
            <person name="Martin F.M."/>
        </authorList>
    </citation>
    <scope>NUCLEOTIDE SEQUENCE</scope>
    <source>
        <strain evidence="1">P2</strain>
    </source>
</reference>
<accession>A0ACB6Z646</accession>
<keyword evidence="2" id="KW-1185">Reference proteome</keyword>
<evidence type="ECO:0000313" key="1">
    <source>
        <dbReference type="EMBL" id="KAF9645204.1"/>
    </source>
</evidence>
<proteinExistence type="predicted"/>
<comment type="caution">
    <text evidence="1">The sequence shown here is derived from an EMBL/GenBank/DDBJ whole genome shotgun (WGS) entry which is preliminary data.</text>
</comment>
<evidence type="ECO:0000313" key="2">
    <source>
        <dbReference type="Proteomes" id="UP000886501"/>
    </source>
</evidence>
<protein>
    <submittedName>
        <fullName evidence="1">Subtilisin-like protein</fullName>
    </submittedName>
</protein>